<dbReference type="GO" id="GO:0051082">
    <property type="term" value="F:unfolded protein binding"/>
    <property type="evidence" value="ECO:0007669"/>
    <property type="project" value="InterPro"/>
</dbReference>
<sequence>MHQLILTLAFDALQFWPSQIPKGVQPGQLLVLRGLPKRGFLVDHGDQYVRFHVNFPTIIWTYAEEAFVECSFTKSMKLMIEINEC</sequence>
<reference evidence="1" key="2">
    <citation type="submission" date="2021-01" db="UniProtKB">
        <authorList>
            <consortium name="EnsemblPlants"/>
        </authorList>
    </citation>
    <scope>IDENTIFICATION</scope>
</reference>
<evidence type="ECO:0000313" key="2">
    <source>
        <dbReference type="Proteomes" id="UP000594261"/>
    </source>
</evidence>
<dbReference type="Gramene" id="QL09p016779:mrna">
    <property type="protein sequence ID" value="QL09p016779:mrna"/>
    <property type="gene ID" value="QL09p016779"/>
</dbReference>
<dbReference type="EMBL" id="LRBV02000009">
    <property type="status" value="NOT_ANNOTATED_CDS"/>
    <property type="molecule type" value="Genomic_DNA"/>
</dbReference>
<name>A0A7N2MGL6_QUELO</name>
<dbReference type="Proteomes" id="UP000594261">
    <property type="component" value="Chromosome 9"/>
</dbReference>
<organism evidence="1 2">
    <name type="scientific">Quercus lobata</name>
    <name type="common">Valley oak</name>
    <dbReference type="NCBI Taxonomy" id="97700"/>
    <lineage>
        <taxon>Eukaryota</taxon>
        <taxon>Viridiplantae</taxon>
        <taxon>Streptophyta</taxon>
        <taxon>Embryophyta</taxon>
        <taxon>Tracheophyta</taxon>
        <taxon>Spermatophyta</taxon>
        <taxon>Magnoliopsida</taxon>
        <taxon>eudicotyledons</taxon>
        <taxon>Gunneridae</taxon>
        <taxon>Pentapetalae</taxon>
        <taxon>rosids</taxon>
        <taxon>fabids</taxon>
        <taxon>Fagales</taxon>
        <taxon>Fagaceae</taxon>
        <taxon>Quercus</taxon>
    </lineage>
</organism>
<dbReference type="SUPFAM" id="SSF49493">
    <property type="entry name" value="HSP40/DnaJ peptide-binding domain"/>
    <property type="match status" value="1"/>
</dbReference>
<dbReference type="InParanoid" id="A0A7N2MGL6"/>
<protein>
    <submittedName>
        <fullName evidence="1">Uncharacterized protein</fullName>
    </submittedName>
</protein>
<dbReference type="AlphaFoldDB" id="A0A7N2MGL6"/>
<dbReference type="Gene3D" id="2.60.260.20">
    <property type="entry name" value="Urease metallochaperone UreE, N-terminal domain"/>
    <property type="match status" value="1"/>
</dbReference>
<reference evidence="1 2" key="1">
    <citation type="journal article" date="2016" name="G3 (Bethesda)">
        <title>First Draft Assembly and Annotation of the Genome of a California Endemic Oak Quercus lobata Nee (Fagaceae).</title>
        <authorList>
            <person name="Sork V.L."/>
            <person name="Fitz-Gibbon S.T."/>
            <person name="Puiu D."/>
            <person name="Crepeau M."/>
            <person name="Gugger P.F."/>
            <person name="Sherman R."/>
            <person name="Stevens K."/>
            <person name="Langley C.H."/>
            <person name="Pellegrini M."/>
            <person name="Salzberg S.L."/>
        </authorList>
    </citation>
    <scope>NUCLEOTIDE SEQUENCE [LARGE SCALE GENOMIC DNA]</scope>
    <source>
        <strain evidence="1 2">cv. SW786</strain>
    </source>
</reference>
<keyword evidence="2" id="KW-1185">Reference proteome</keyword>
<proteinExistence type="predicted"/>
<evidence type="ECO:0000313" key="1">
    <source>
        <dbReference type="EnsemblPlants" id="QL09p016779:mrna"/>
    </source>
</evidence>
<dbReference type="InterPro" id="IPR008971">
    <property type="entry name" value="HSP40/DnaJ_pept-bd"/>
</dbReference>
<accession>A0A7N2MGL6</accession>
<dbReference type="EnsemblPlants" id="QL09p016779:mrna">
    <property type="protein sequence ID" value="QL09p016779:mrna"/>
    <property type="gene ID" value="QL09p016779"/>
</dbReference>
<dbReference type="GO" id="GO:0006457">
    <property type="term" value="P:protein folding"/>
    <property type="evidence" value="ECO:0007669"/>
    <property type="project" value="InterPro"/>
</dbReference>